<evidence type="ECO:0000256" key="5">
    <source>
        <dbReference type="SAM" id="MobiDB-lite"/>
    </source>
</evidence>
<dbReference type="Pfam" id="PF06429">
    <property type="entry name" value="Flg_bbr_C"/>
    <property type="match status" value="1"/>
</dbReference>
<dbReference type="Gene3D" id="2.60.98.20">
    <property type="entry name" value="Flagellar hook protein FlgE"/>
    <property type="match status" value="1"/>
</dbReference>
<dbReference type="RefSeq" id="WP_204949492.1">
    <property type="nucleotide sequence ID" value="NZ_BSFF01000001.1"/>
</dbReference>
<evidence type="ECO:0000259" key="7">
    <source>
        <dbReference type="Pfam" id="PF06429"/>
    </source>
</evidence>
<keyword evidence="3 4" id="KW-0975">Bacterial flagellum</keyword>
<name>A0A9W6IS64_9HYPH</name>
<comment type="similarity">
    <text evidence="2 4">Belongs to the flagella basal body rod proteins family.</text>
</comment>
<dbReference type="InterPro" id="IPR001444">
    <property type="entry name" value="Flag_bb_rod_N"/>
</dbReference>
<dbReference type="PANTHER" id="PTHR30435">
    <property type="entry name" value="FLAGELLAR PROTEIN"/>
    <property type="match status" value="1"/>
</dbReference>
<dbReference type="EMBL" id="JAFBCY010000002">
    <property type="protein sequence ID" value="MBM7851068.1"/>
    <property type="molecule type" value="Genomic_DNA"/>
</dbReference>
<feature type="domain" description="Flagellar basal-body/hook protein C-terminal" evidence="7">
    <location>
        <begin position="413"/>
        <end position="455"/>
    </location>
</feature>
<dbReference type="InterPro" id="IPR020013">
    <property type="entry name" value="Flagellar_FlgE/F/G"/>
</dbReference>
<gene>
    <name evidence="9" type="ORF">GCM10008170_01450</name>
    <name evidence="10" type="ORF">JOD31_001293</name>
</gene>
<dbReference type="EMBL" id="BSFF01000001">
    <property type="protein sequence ID" value="GLK54126.1"/>
    <property type="molecule type" value="Genomic_DNA"/>
</dbReference>
<dbReference type="InterPro" id="IPR053967">
    <property type="entry name" value="LlgE_F_G-like_D1"/>
</dbReference>
<feature type="domain" description="Flagellar basal body rod protein N-terminal" evidence="6">
    <location>
        <begin position="7"/>
        <end position="37"/>
    </location>
</feature>
<proteinExistence type="inferred from homology"/>
<evidence type="ECO:0000313" key="9">
    <source>
        <dbReference type="EMBL" id="GLK54126.1"/>
    </source>
</evidence>
<dbReference type="InterPro" id="IPR037925">
    <property type="entry name" value="FlgE/F/G-like"/>
</dbReference>
<evidence type="ECO:0000313" key="10">
    <source>
        <dbReference type="EMBL" id="MBM7851068.1"/>
    </source>
</evidence>
<reference evidence="9" key="1">
    <citation type="journal article" date="2014" name="Int. J. Syst. Evol. Microbiol.">
        <title>Complete genome sequence of Corynebacterium casei LMG S-19264T (=DSM 44701T), isolated from a smear-ripened cheese.</title>
        <authorList>
            <consortium name="US DOE Joint Genome Institute (JGI-PGF)"/>
            <person name="Walter F."/>
            <person name="Albersmeier A."/>
            <person name="Kalinowski J."/>
            <person name="Ruckert C."/>
        </authorList>
    </citation>
    <scope>NUCLEOTIDE SEQUENCE</scope>
    <source>
        <strain evidence="9">VKM B-1606</strain>
    </source>
</reference>
<dbReference type="NCBIfam" id="TIGR03506">
    <property type="entry name" value="FlgEFG_subfam"/>
    <property type="match status" value="1"/>
</dbReference>
<keyword evidence="10" id="KW-0969">Cilium</keyword>
<dbReference type="GO" id="GO:0009425">
    <property type="term" value="C:bacterial-type flagellum basal body"/>
    <property type="evidence" value="ECO:0007669"/>
    <property type="project" value="UniProtKB-SubCell"/>
</dbReference>
<evidence type="ECO:0000313" key="11">
    <source>
        <dbReference type="Proteomes" id="UP000758856"/>
    </source>
</evidence>
<evidence type="ECO:0000256" key="2">
    <source>
        <dbReference type="ARBA" id="ARBA00009677"/>
    </source>
</evidence>
<dbReference type="AlphaFoldDB" id="A0A9W6IS64"/>
<dbReference type="InterPro" id="IPR010930">
    <property type="entry name" value="Flg_bb/hook_C_dom"/>
</dbReference>
<dbReference type="SUPFAM" id="SSF117143">
    <property type="entry name" value="Flagellar hook protein flgE"/>
    <property type="match status" value="1"/>
</dbReference>
<keyword evidence="10" id="KW-0282">Flagellum</keyword>
<evidence type="ECO:0000256" key="3">
    <source>
        <dbReference type="ARBA" id="ARBA00023143"/>
    </source>
</evidence>
<evidence type="ECO:0000313" key="12">
    <source>
        <dbReference type="Proteomes" id="UP001143400"/>
    </source>
</evidence>
<organism evidence="9 12">
    <name type="scientific">Methylopila capsulata</name>
    <dbReference type="NCBI Taxonomy" id="61654"/>
    <lineage>
        <taxon>Bacteria</taxon>
        <taxon>Pseudomonadati</taxon>
        <taxon>Pseudomonadota</taxon>
        <taxon>Alphaproteobacteria</taxon>
        <taxon>Hyphomicrobiales</taxon>
        <taxon>Methylopilaceae</taxon>
        <taxon>Methylopila</taxon>
    </lineage>
</organism>
<reference evidence="9" key="3">
    <citation type="submission" date="2023-01" db="EMBL/GenBank/DDBJ databases">
        <authorList>
            <person name="Sun Q."/>
            <person name="Evtushenko L."/>
        </authorList>
    </citation>
    <scope>NUCLEOTIDE SEQUENCE</scope>
    <source>
        <strain evidence="9">VKM B-1606</strain>
    </source>
</reference>
<dbReference type="Proteomes" id="UP001143400">
    <property type="component" value="Unassembled WGS sequence"/>
</dbReference>
<dbReference type="Proteomes" id="UP000758856">
    <property type="component" value="Unassembled WGS sequence"/>
</dbReference>
<dbReference type="GO" id="GO:0005829">
    <property type="term" value="C:cytosol"/>
    <property type="evidence" value="ECO:0007669"/>
    <property type="project" value="TreeGrafter"/>
</dbReference>
<feature type="domain" description="Flagellar hook protein FlgE/F/G-like D1" evidence="8">
    <location>
        <begin position="85"/>
        <end position="137"/>
    </location>
</feature>
<evidence type="ECO:0000256" key="1">
    <source>
        <dbReference type="ARBA" id="ARBA00004117"/>
    </source>
</evidence>
<accession>A0A9W6IS64</accession>
<comment type="subcellular location">
    <subcellularLocation>
        <location evidence="1 4">Bacterial flagellum basal body</location>
    </subcellularLocation>
</comment>
<dbReference type="GO" id="GO:0071978">
    <property type="term" value="P:bacterial-type flagellum-dependent swarming motility"/>
    <property type="evidence" value="ECO:0007669"/>
    <property type="project" value="TreeGrafter"/>
</dbReference>
<comment type="function">
    <text evidence="4">A flexible structure which links the flagellar filament to the drive apparatus in the basal body.</text>
</comment>
<dbReference type="GO" id="GO:0009424">
    <property type="term" value="C:bacterial-type flagellum hook"/>
    <property type="evidence" value="ECO:0007669"/>
    <property type="project" value="TreeGrafter"/>
</dbReference>
<evidence type="ECO:0000259" key="8">
    <source>
        <dbReference type="Pfam" id="PF22692"/>
    </source>
</evidence>
<protein>
    <recommendedName>
        <fullName evidence="4">Flagellar hook protein FlgE</fullName>
    </recommendedName>
</protein>
<comment type="caution">
    <text evidence="9">The sequence shown here is derived from an EMBL/GenBank/DDBJ whole genome shotgun (WGS) entry which is preliminary data.</text>
</comment>
<dbReference type="Pfam" id="PF22692">
    <property type="entry name" value="LlgE_F_G_D1"/>
    <property type="match status" value="1"/>
</dbReference>
<evidence type="ECO:0000259" key="6">
    <source>
        <dbReference type="Pfam" id="PF00460"/>
    </source>
</evidence>
<dbReference type="PANTHER" id="PTHR30435:SF1">
    <property type="entry name" value="FLAGELLAR HOOK PROTEIN FLGE"/>
    <property type="match status" value="1"/>
</dbReference>
<dbReference type="InterPro" id="IPR037058">
    <property type="entry name" value="Falgellar_hook_FlgE_sf"/>
</dbReference>
<sequence>MGIYGALTTAVSGLSAQSYALENISGNIANSSTTAYKRTDTAFQDLVTDSSSAKTQSSGSVKAYSRPTNDVQGTVTDAESSTSVAISGDGYLLVQDSTGTANGATTFTGTDLYTRRGDFELDKNDNLVNGAGYYLMGNRVSASGAASSTPEVIDLSNDELYPAAKTTTVTYQANLPTAPQTENYDATDPTSYLLDSSFGAAISGDDADDFLANSVAGGSVTVYDQNGAAKELEVRWGKTANADATSGADDTWSLYYMSDSTATGTETAWTQIDADAGTAGAQGYVFQDGKLTTPSSGATTITGLTIDGTSYGDVSLNHGAGLTQYADSAGAVTTSKLNQNGVASGEMTSLAIEDGGSLVATYSNGKTKTLYEIPVATFAADNQLKQMDGGAFAVTDASGPASLGSGSSIVGSAIEGSNVDIADEFTKLIVTQQAYSANTRVVTTANSMMDDVLQMLR</sequence>
<keyword evidence="10" id="KW-0966">Cell projection</keyword>
<reference evidence="10 11" key="2">
    <citation type="submission" date="2021-01" db="EMBL/GenBank/DDBJ databases">
        <title>Genomic Encyclopedia of Type Strains, Phase IV (KMG-IV): sequencing the most valuable type-strain genomes for metagenomic binning, comparative biology and taxonomic classification.</title>
        <authorList>
            <person name="Goeker M."/>
        </authorList>
    </citation>
    <scope>NUCLEOTIDE SEQUENCE [LARGE SCALE GENOMIC DNA]</scope>
    <source>
        <strain evidence="10 11">DSM 6130</strain>
    </source>
</reference>
<keyword evidence="11" id="KW-1185">Reference proteome</keyword>
<evidence type="ECO:0000256" key="4">
    <source>
        <dbReference type="RuleBase" id="RU362116"/>
    </source>
</evidence>
<dbReference type="Pfam" id="PF00460">
    <property type="entry name" value="Flg_bb_rod"/>
    <property type="match status" value="1"/>
</dbReference>
<feature type="region of interest" description="Disordered" evidence="5">
    <location>
        <begin position="52"/>
        <end position="74"/>
    </location>
</feature>